<dbReference type="Pfam" id="PF18972">
    <property type="entry name" value="Wheel"/>
    <property type="match status" value="1"/>
</dbReference>
<keyword evidence="1" id="KW-0677">Repeat</keyword>
<dbReference type="GO" id="GO:0005829">
    <property type="term" value="C:cytosol"/>
    <property type="evidence" value="ECO:0007669"/>
    <property type="project" value="TreeGrafter"/>
</dbReference>
<evidence type="ECO:0000256" key="1">
    <source>
        <dbReference type="ARBA" id="ARBA00022737"/>
    </source>
</evidence>
<evidence type="ECO:0000313" key="6">
    <source>
        <dbReference type="EMBL" id="CAD9085520.1"/>
    </source>
</evidence>
<gene>
    <name evidence="6" type="ORF">PCOS0759_LOCUS8774</name>
</gene>
<evidence type="ECO:0000256" key="3">
    <source>
        <dbReference type="ARBA" id="ARBA00023602"/>
    </source>
</evidence>
<dbReference type="SMART" id="SM00028">
    <property type="entry name" value="TPR"/>
    <property type="match status" value="2"/>
</dbReference>
<keyword evidence="2" id="KW-0802">TPR repeat</keyword>
<dbReference type="GO" id="GO:0051879">
    <property type="term" value="F:Hsp90 protein binding"/>
    <property type="evidence" value="ECO:0007669"/>
    <property type="project" value="InterPro"/>
</dbReference>
<feature type="region of interest" description="Disordered" evidence="4">
    <location>
        <begin position="1"/>
        <end position="39"/>
    </location>
</feature>
<dbReference type="GO" id="GO:0030544">
    <property type="term" value="F:Hsp70 protein binding"/>
    <property type="evidence" value="ECO:0007669"/>
    <property type="project" value="TreeGrafter"/>
</dbReference>
<proteinExistence type="inferred from homology"/>
<dbReference type="PANTHER" id="PTHR46035">
    <property type="entry name" value="TETRATRICOPEPTIDE REPEAT PROTEIN 4"/>
    <property type="match status" value="1"/>
</dbReference>
<dbReference type="InterPro" id="IPR044059">
    <property type="entry name" value="Csn1/TTC4_wheel"/>
</dbReference>
<dbReference type="EMBL" id="HBGD01010669">
    <property type="protein sequence ID" value="CAD9085520.1"/>
    <property type="molecule type" value="Transcribed_RNA"/>
</dbReference>
<evidence type="ECO:0000256" key="2">
    <source>
        <dbReference type="ARBA" id="ARBA00022803"/>
    </source>
</evidence>
<comment type="similarity">
    <text evidence="3">Belongs to the TTC4 family.</text>
</comment>
<dbReference type="Gene3D" id="1.25.40.10">
    <property type="entry name" value="Tetratricopeptide repeat domain"/>
    <property type="match status" value="1"/>
</dbReference>
<dbReference type="GO" id="GO:0006457">
    <property type="term" value="P:protein folding"/>
    <property type="evidence" value="ECO:0007669"/>
    <property type="project" value="TreeGrafter"/>
</dbReference>
<dbReference type="PANTHER" id="PTHR46035:SF1">
    <property type="entry name" value="TETRATRICOPEPTIDE REPEAT PROTEIN 4"/>
    <property type="match status" value="1"/>
</dbReference>
<name>A0A7S1PJB5_9EUKA</name>
<sequence>MSSTNPETVPTVPLPPSMQPPAQSDSDTDEDSLSEIQLYQRRKRMQKNIKEYIQKYDVEDSPLFASNQDEVMDSTVVQAIQAMTYEDPPNEVAEGFKEQGSEALKEKNYRNALISYTQAIDACLEAKQHMALLNEKAGPDNIDMMHDLDPNLSGDDLQKALTQRRNAFNLLWEQMQKDPNMKQKIDSVEMQCFNNRAQVQLTLKNFRKCIEDCREVLAYDARNVKAMWRTVKSAYELRRYKLCKRYCTKATTIINKQGTTQDRKTLPLFEKHIKLSDQQIQKQIIKKREQVMKDRDNRVVEIIQESGIKLGKDEIQTNQLPPGAKPKKSDRVVLDENGKMVFQVLFVYDEFNQSDFIQAFHEEDRLVEHLGAMFPPHGPPFPFGNEKDQERYVLDNIEVLYFDQTRMGSYNDVYVRVKLNDSLGDVLRQGNYRLPNNLLPVFHVVHKDARLLKEWKVVNGNE</sequence>
<dbReference type="InterPro" id="IPR019734">
    <property type="entry name" value="TPR_rpt"/>
</dbReference>
<evidence type="ECO:0000259" key="5">
    <source>
        <dbReference type="Pfam" id="PF18972"/>
    </source>
</evidence>
<organism evidence="6">
    <name type="scientific">Percolomonas cosmopolitus</name>
    <dbReference type="NCBI Taxonomy" id="63605"/>
    <lineage>
        <taxon>Eukaryota</taxon>
        <taxon>Discoba</taxon>
        <taxon>Heterolobosea</taxon>
        <taxon>Tetramitia</taxon>
        <taxon>Eutetramitia</taxon>
        <taxon>Percolomonadidae</taxon>
        <taxon>Percolomonas</taxon>
    </lineage>
</organism>
<dbReference type="AlphaFoldDB" id="A0A7S1PJB5"/>
<dbReference type="SUPFAM" id="SSF48452">
    <property type="entry name" value="TPR-like"/>
    <property type="match status" value="1"/>
</dbReference>
<protein>
    <recommendedName>
        <fullName evidence="5">Cns1/TTC4 wheel domain-containing protein</fullName>
    </recommendedName>
</protein>
<evidence type="ECO:0000256" key="4">
    <source>
        <dbReference type="SAM" id="MobiDB-lite"/>
    </source>
</evidence>
<accession>A0A7S1PJB5</accession>
<feature type="domain" description="Cns1/TTC4 wheel" evidence="5">
    <location>
        <begin position="335"/>
        <end position="449"/>
    </location>
</feature>
<dbReference type="InterPro" id="IPR011990">
    <property type="entry name" value="TPR-like_helical_dom_sf"/>
</dbReference>
<dbReference type="GO" id="GO:0005634">
    <property type="term" value="C:nucleus"/>
    <property type="evidence" value="ECO:0007669"/>
    <property type="project" value="TreeGrafter"/>
</dbReference>
<dbReference type="CDD" id="cd21377">
    <property type="entry name" value="CTWD_Cns1-like"/>
    <property type="match status" value="1"/>
</dbReference>
<reference evidence="6" key="1">
    <citation type="submission" date="2021-01" db="EMBL/GenBank/DDBJ databases">
        <authorList>
            <person name="Corre E."/>
            <person name="Pelletier E."/>
            <person name="Niang G."/>
            <person name="Scheremetjew M."/>
            <person name="Finn R."/>
            <person name="Kale V."/>
            <person name="Holt S."/>
            <person name="Cochrane G."/>
            <person name="Meng A."/>
            <person name="Brown T."/>
            <person name="Cohen L."/>
        </authorList>
    </citation>
    <scope>NUCLEOTIDE SEQUENCE</scope>
    <source>
        <strain evidence="6">WS</strain>
    </source>
</reference>